<dbReference type="EMBL" id="CAJNRD030001114">
    <property type="protein sequence ID" value="CAG5074018.1"/>
    <property type="molecule type" value="Genomic_DNA"/>
</dbReference>
<gene>
    <name evidence="1" type="ORF">HICCMSTLAB_LOCUS790</name>
</gene>
<accession>A0A8J2E1G5</accession>
<proteinExistence type="predicted"/>
<reference evidence="1" key="1">
    <citation type="submission" date="2021-04" db="EMBL/GenBank/DDBJ databases">
        <authorList>
            <person name="Chebbi M.A.C M."/>
        </authorList>
    </citation>
    <scope>NUCLEOTIDE SEQUENCE</scope>
</reference>
<evidence type="ECO:0000313" key="2">
    <source>
        <dbReference type="Proteomes" id="UP000786811"/>
    </source>
</evidence>
<dbReference type="OrthoDB" id="7739595at2759"/>
<dbReference type="Proteomes" id="UP000786811">
    <property type="component" value="Unassembled WGS sequence"/>
</dbReference>
<sequence length="208" mass="24644">MLAFAIRGFVLLSVIGWYSNSVWKMIDGYFRDKFDKYLREEYQKYPQMKKDIQLMEKEINEIVETAGNIDSKYREELLKKNSENNHFKEEFNLNSKTKDVFKFNDIDGRKDRIGVKSSKENLKKKKLKFKNLSRDRVRGEIYNADDDFSEFESDDDKKTKYKGIRVSSLAFKPKADIGSLDIVSEDEFCPISLNDYDEETCRETKVWP</sequence>
<protein>
    <submittedName>
        <fullName evidence="1">Uncharacterized protein</fullName>
    </submittedName>
</protein>
<evidence type="ECO:0000313" key="1">
    <source>
        <dbReference type="EMBL" id="CAG5074018.1"/>
    </source>
</evidence>
<organism evidence="1 2">
    <name type="scientific">Cotesia congregata</name>
    <name type="common">Parasitoid wasp</name>
    <name type="synonym">Apanteles congregatus</name>
    <dbReference type="NCBI Taxonomy" id="51543"/>
    <lineage>
        <taxon>Eukaryota</taxon>
        <taxon>Metazoa</taxon>
        <taxon>Ecdysozoa</taxon>
        <taxon>Arthropoda</taxon>
        <taxon>Hexapoda</taxon>
        <taxon>Insecta</taxon>
        <taxon>Pterygota</taxon>
        <taxon>Neoptera</taxon>
        <taxon>Endopterygota</taxon>
        <taxon>Hymenoptera</taxon>
        <taxon>Apocrita</taxon>
        <taxon>Ichneumonoidea</taxon>
        <taxon>Braconidae</taxon>
        <taxon>Microgastrinae</taxon>
        <taxon>Cotesia</taxon>
    </lineage>
</organism>
<comment type="caution">
    <text evidence="1">The sequence shown here is derived from an EMBL/GenBank/DDBJ whole genome shotgun (WGS) entry which is preliminary data.</text>
</comment>
<name>A0A8J2E1G5_COTCN</name>
<dbReference type="AlphaFoldDB" id="A0A8J2E1G5"/>
<keyword evidence="2" id="KW-1185">Reference proteome</keyword>